<feature type="region of interest" description="Disordered" evidence="1">
    <location>
        <begin position="747"/>
        <end position="767"/>
    </location>
</feature>
<evidence type="ECO:0000313" key="2">
    <source>
        <dbReference type="EMBL" id="KAG5286858.1"/>
    </source>
</evidence>
<organism evidence="2 3">
    <name type="scientific">Alosa alosa</name>
    <name type="common">allis shad</name>
    <dbReference type="NCBI Taxonomy" id="278164"/>
    <lineage>
        <taxon>Eukaryota</taxon>
        <taxon>Metazoa</taxon>
        <taxon>Chordata</taxon>
        <taxon>Craniata</taxon>
        <taxon>Vertebrata</taxon>
        <taxon>Euteleostomi</taxon>
        <taxon>Actinopterygii</taxon>
        <taxon>Neopterygii</taxon>
        <taxon>Teleostei</taxon>
        <taxon>Clupei</taxon>
        <taxon>Clupeiformes</taxon>
        <taxon>Clupeoidei</taxon>
        <taxon>Clupeidae</taxon>
        <taxon>Alosa</taxon>
    </lineage>
</organism>
<dbReference type="GO" id="GO:0003723">
    <property type="term" value="F:RNA binding"/>
    <property type="evidence" value="ECO:0007669"/>
    <property type="project" value="TreeGrafter"/>
</dbReference>
<feature type="compositionally biased region" description="Acidic residues" evidence="1">
    <location>
        <begin position="156"/>
        <end position="175"/>
    </location>
</feature>
<name>A0AAV6HI22_9TELE</name>
<feature type="region of interest" description="Disordered" evidence="1">
    <location>
        <begin position="401"/>
        <end position="562"/>
    </location>
</feature>
<dbReference type="Proteomes" id="UP000823561">
    <property type="component" value="Chromosome 1"/>
</dbReference>
<feature type="compositionally biased region" description="Basic and acidic residues" evidence="1">
    <location>
        <begin position="213"/>
        <end position="226"/>
    </location>
</feature>
<evidence type="ECO:0000313" key="3">
    <source>
        <dbReference type="Proteomes" id="UP000823561"/>
    </source>
</evidence>
<sequence>MATDFQDNESDVHYKLGLEQSPRRSEDEDLDSDLDVCLLDDASSDIRKNMSDVPDEDLSDDLLHSDEEELTICYNDTVDSSQVTTPLKPPLETHEEIPTEIRESPLSPGEGPAVDPRGSEEPEGKVISGQDEESGHSSAANATAAEDSGKCARDQESEDEAVDVEINEPFDDEFQVIEIKEQSDLEASTTAETTKESCNDEDDESNEEEEDEQSCHSRFKSERKEGMVVVRLSDGARQRRNIPDTLELSGDCRTGARDPARRHIACGGAGGRRPPSNYLMLSRMEVRGFDPRPQPQAQRSSVQPPLPSHPRPRAPQQRYFSPPQSYSQPGHQGRAAPQGPARSVAILTGRSSPWVRSGSGARVLSCVSSAHPVPLMCAQSQAKPAVAPQCLSGVAAAGPSHFPQPLRSQHAEPWRGQAPPKERRSSEPLVPGQHMLDQWRCPRPLDCSPRLPGQSHRRPPPPLKPRMEQRPWLGPALESGSGSGSGSGPGREMGRQAGLGQPLAGHREPLRSPLPPPAPYKMALNSGQLHSRPFLPQSQVSPQSCSPTSEKPTATPCVPVHPARSKVTPCFTKPSAFADAAPSHTQSPVQAQAQVQPRPRIPGLPPVRSPARICSTDALRLTLAPAAQVRPITRGELSAKPAVVARGVTATAVPVPVQRAKAEAAASSAPEPRAPVRNVGQKVKEEPPSPVRRARSPPAEACVKAEEKEDEETQAYREKMEEQKRKRMEVLRQKELRRQLQAKEKRMALQESTRMQRVGQGPVEQQRWPRECGQPWGQAWAAQPYQTAQREFPPPPPPCQFDSEGAFLQGPDNMGPVHFREVPRDGPSPEGPASFQQSQRGPAQSWTDRLQQSGVQPPQQPSPQRGIQVQCHIVHEGRPNAELRLGPLSSDAAPRSLQGPTACQPQPQVMPAPPAEPSDSAELLSDDLESGPWPPLDPDEQRWFRPPKIWTPPWRPQKRMQPWVLGEEQEPVLPIRPMLKRTVAQREDHCEDEGRPPVKVIRHITTEEEHRAQCFSTRDIAVKHQDHLNVTRLITVGRPLQQPDQLQNIQDMDDRGGVVCHMLEQTGLWRRCTNSLPNSNLIVKINY</sequence>
<dbReference type="AlphaFoldDB" id="A0AAV6HI22"/>
<evidence type="ECO:0000256" key="1">
    <source>
        <dbReference type="SAM" id="MobiDB-lite"/>
    </source>
</evidence>
<feature type="compositionally biased region" description="Acidic residues" evidence="1">
    <location>
        <begin position="53"/>
        <end position="70"/>
    </location>
</feature>
<feature type="region of interest" description="Disordered" evidence="1">
    <location>
        <begin position="783"/>
        <end position="931"/>
    </location>
</feature>
<feature type="region of interest" description="Disordered" evidence="1">
    <location>
        <begin position="663"/>
        <end position="716"/>
    </location>
</feature>
<keyword evidence="3" id="KW-1185">Reference proteome</keyword>
<feature type="compositionally biased region" description="Basic and acidic residues" evidence="1">
    <location>
        <begin position="91"/>
        <end position="103"/>
    </location>
</feature>
<feature type="compositionally biased region" description="Basic and acidic residues" evidence="1">
    <location>
        <begin position="10"/>
        <end position="26"/>
    </location>
</feature>
<feature type="compositionally biased region" description="Polar residues" evidence="1">
    <location>
        <begin position="318"/>
        <end position="330"/>
    </location>
</feature>
<proteinExistence type="predicted"/>
<feature type="compositionally biased region" description="Acidic residues" evidence="1">
    <location>
        <begin position="199"/>
        <end position="212"/>
    </location>
</feature>
<feature type="region of interest" description="Disordered" evidence="1">
    <location>
        <begin position="1"/>
        <end position="341"/>
    </location>
</feature>
<reference evidence="2 3" key="1">
    <citation type="submission" date="2020-10" db="EMBL/GenBank/DDBJ databases">
        <title>Chromosome-scale genome assembly of the Allis shad, Alosa alosa.</title>
        <authorList>
            <person name="Margot Z."/>
            <person name="Christophe K."/>
            <person name="Cabau C."/>
            <person name="Louis A."/>
            <person name="Berthelot C."/>
            <person name="Parey E."/>
            <person name="Roest Crollius H."/>
            <person name="Montfort J."/>
            <person name="Robinson-Rechavi M."/>
            <person name="Bucao C."/>
            <person name="Bouchez O."/>
            <person name="Gislard M."/>
            <person name="Lluch J."/>
            <person name="Milhes M."/>
            <person name="Lampietro C."/>
            <person name="Lopez Roques C."/>
            <person name="Donnadieu C."/>
            <person name="Braasch I."/>
            <person name="Desvignes T."/>
            <person name="Postlethwait J."/>
            <person name="Bobe J."/>
            <person name="Guiguen Y."/>
        </authorList>
    </citation>
    <scope>NUCLEOTIDE SEQUENCE [LARGE SCALE GENOMIC DNA]</scope>
    <source>
        <strain evidence="2">M-15738</strain>
        <tissue evidence="2">Blood</tissue>
    </source>
</reference>
<dbReference type="PANTHER" id="PTHR22014:SF2">
    <property type="entry name" value="RNA-BINDING PROTEIN 33"/>
    <property type="match status" value="1"/>
</dbReference>
<comment type="caution">
    <text evidence="2">The sequence shown here is derived from an EMBL/GenBank/DDBJ whole genome shotgun (WGS) entry which is preliminary data.</text>
</comment>
<feature type="compositionally biased region" description="Polar residues" evidence="1">
    <location>
        <begin position="834"/>
        <end position="850"/>
    </location>
</feature>
<feature type="compositionally biased region" description="Gly residues" evidence="1">
    <location>
        <begin position="481"/>
        <end position="491"/>
    </location>
</feature>
<accession>A0AAV6HI22</accession>
<gene>
    <name evidence="2" type="ORF">AALO_G00019540</name>
</gene>
<dbReference type="EMBL" id="JADWDJ010000001">
    <property type="protein sequence ID" value="KAG5286858.1"/>
    <property type="molecule type" value="Genomic_DNA"/>
</dbReference>
<dbReference type="InterPro" id="IPR039878">
    <property type="entry name" value="RBM33"/>
</dbReference>
<dbReference type="PANTHER" id="PTHR22014">
    <property type="entry name" value="RNA-BINDING PROTEIN 33"/>
    <property type="match status" value="1"/>
</dbReference>
<feature type="compositionally biased region" description="Low complexity" evidence="1">
    <location>
        <begin position="536"/>
        <end position="549"/>
    </location>
</feature>
<protein>
    <submittedName>
        <fullName evidence="2">Uncharacterized protein</fullName>
    </submittedName>
</protein>